<comment type="caution">
    <text evidence="13">The sequence shown here is derived from an EMBL/GenBank/DDBJ whole genome shotgun (WGS) entry which is preliminary data.</text>
</comment>
<keyword evidence="12" id="KW-0813">Transport</keyword>
<evidence type="ECO:0000256" key="1">
    <source>
        <dbReference type="ARBA" id="ARBA00004651"/>
    </source>
</evidence>
<evidence type="ECO:0000313" key="14">
    <source>
        <dbReference type="Proteomes" id="UP000246352"/>
    </source>
</evidence>
<organism evidence="13 14">
    <name type="scientific">Hoeflea marina</name>
    <dbReference type="NCBI Taxonomy" id="274592"/>
    <lineage>
        <taxon>Bacteria</taxon>
        <taxon>Pseudomonadati</taxon>
        <taxon>Pseudomonadota</taxon>
        <taxon>Alphaproteobacteria</taxon>
        <taxon>Hyphomicrobiales</taxon>
        <taxon>Rhizobiaceae</taxon>
        <taxon>Hoeflea</taxon>
    </lineage>
</organism>
<dbReference type="Proteomes" id="UP000246352">
    <property type="component" value="Unassembled WGS sequence"/>
</dbReference>
<dbReference type="PANTHER" id="PTHR28259:SF1">
    <property type="entry name" value="FLUORIDE EXPORT PROTEIN 1-RELATED"/>
    <property type="match status" value="1"/>
</dbReference>
<keyword evidence="8 12" id="KW-0472">Membrane</keyword>
<feature type="binding site" evidence="12">
    <location>
        <position position="75"/>
    </location>
    <ligand>
        <name>Na(+)</name>
        <dbReference type="ChEBI" id="CHEBI:29101"/>
        <note>structural</note>
    </ligand>
</feature>
<evidence type="ECO:0000256" key="6">
    <source>
        <dbReference type="ARBA" id="ARBA00023053"/>
    </source>
</evidence>
<comment type="subcellular location">
    <subcellularLocation>
        <location evidence="1 12">Cell membrane</location>
        <topology evidence="1 12">Multi-pass membrane protein</topology>
    </subcellularLocation>
</comment>
<keyword evidence="14" id="KW-1185">Reference proteome</keyword>
<keyword evidence="7 12" id="KW-0406">Ion transport</keyword>
<name>A0A317PQ97_9HYPH</name>
<keyword evidence="4 12" id="KW-0812">Transmembrane</keyword>
<dbReference type="OrthoDB" id="9806299at2"/>
<keyword evidence="12" id="KW-0479">Metal-binding</keyword>
<gene>
    <name evidence="12" type="primary">fluC</name>
    <name evidence="12" type="synonym">crcB</name>
    <name evidence="13" type="ORF">DFR52_101318</name>
</gene>
<evidence type="ECO:0000256" key="8">
    <source>
        <dbReference type="ARBA" id="ARBA00023136"/>
    </source>
</evidence>
<evidence type="ECO:0000256" key="12">
    <source>
        <dbReference type="HAMAP-Rule" id="MF_00454"/>
    </source>
</evidence>
<dbReference type="GO" id="GO:0140114">
    <property type="term" value="P:cellular detoxification of fluoride"/>
    <property type="evidence" value="ECO:0007669"/>
    <property type="project" value="UniProtKB-UniRule"/>
</dbReference>
<dbReference type="EMBL" id="QGTR01000001">
    <property type="protein sequence ID" value="PWW03633.1"/>
    <property type="molecule type" value="Genomic_DNA"/>
</dbReference>
<dbReference type="AlphaFoldDB" id="A0A317PQ97"/>
<dbReference type="PANTHER" id="PTHR28259">
    <property type="entry name" value="FLUORIDE EXPORT PROTEIN 1-RELATED"/>
    <property type="match status" value="1"/>
</dbReference>
<evidence type="ECO:0000256" key="4">
    <source>
        <dbReference type="ARBA" id="ARBA00022692"/>
    </source>
</evidence>
<keyword evidence="2 12" id="KW-1003">Cell membrane</keyword>
<evidence type="ECO:0000313" key="13">
    <source>
        <dbReference type="EMBL" id="PWW03633.1"/>
    </source>
</evidence>
<dbReference type="InterPro" id="IPR003691">
    <property type="entry name" value="FluC"/>
</dbReference>
<dbReference type="GO" id="GO:0005886">
    <property type="term" value="C:plasma membrane"/>
    <property type="evidence" value="ECO:0007669"/>
    <property type="project" value="UniProtKB-SubCell"/>
</dbReference>
<evidence type="ECO:0000256" key="9">
    <source>
        <dbReference type="ARBA" id="ARBA00023303"/>
    </source>
</evidence>
<evidence type="ECO:0000256" key="7">
    <source>
        <dbReference type="ARBA" id="ARBA00023065"/>
    </source>
</evidence>
<keyword evidence="3" id="KW-0997">Cell inner membrane</keyword>
<dbReference type="Pfam" id="PF02537">
    <property type="entry name" value="CRCB"/>
    <property type="match status" value="1"/>
</dbReference>
<feature type="transmembrane region" description="Helical" evidence="12">
    <location>
        <begin position="34"/>
        <end position="55"/>
    </location>
</feature>
<dbReference type="NCBIfam" id="NF010791">
    <property type="entry name" value="PRK14195.1"/>
    <property type="match status" value="1"/>
</dbReference>
<keyword evidence="6 12" id="KW-0915">Sodium</keyword>
<comment type="activity regulation">
    <text evidence="12">Na(+) is not transported, but it plays an essential structural role and its presence is essential for fluoride channel function.</text>
</comment>
<accession>A0A317PQ97</accession>
<evidence type="ECO:0000256" key="11">
    <source>
        <dbReference type="ARBA" id="ARBA00035585"/>
    </source>
</evidence>
<comment type="similarity">
    <text evidence="10 12">Belongs to the fluoride channel Fluc/FEX (TC 1.A.43) family.</text>
</comment>
<dbReference type="GO" id="GO:0046872">
    <property type="term" value="F:metal ion binding"/>
    <property type="evidence" value="ECO:0007669"/>
    <property type="project" value="UniProtKB-KW"/>
</dbReference>
<keyword evidence="9 12" id="KW-0407">Ion channel</keyword>
<dbReference type="HAMAP" id="MF_00454">
    <property type="entry name" value="FluC"/>
    <property type="match status" value="1"/>
</dbReference>
<dbReference type="GO" id="GO:0062054">
    <property type="term" value="F:fluoride channel activity"/>
    <property type="evidence" value="ECO:0007669"/>
    <property type="project" value="UniProtKB-UniRule"/>
</dbReference>
<evidence type="ECO:0000256" key="10">
    <source>
        <dbReference type="ARBA" id="ARBA00035120"/>
    </source>
</evidence>
<evidence type="ECO:0000256" key="5">
    <source>
        <dbReference type="ARBA" id="ARBA00022989"/>
    </source>
</evidence>
<keyword evidence="5 12" id="KW-1133">Transmembrane helix</keyword>
<feature type="transmembrane region" description="Helical" evidence="12">
    <location>
        <begin position="97"/>
        <end position="121"/>
    </location>
</feature>
<dbReference type="RefSeq" id="WP_110030167.1">
    <property type="nucleotide sequence ID" value="NZ_QGTR01000001.1"/>
</dbReference>
<sequence>MSAFFLVFVGGGLGAVSRYGSGLLVGRVAGHGFPWGTLFVNVAGSLVMGLLVSWLARRSSGDSDLRLLLAVGFLGGFTTFSAFSLDAVALYERGEPTAAMIYVLASVLVSILALFAGLWLVRQL</sequence>
<reference evidence="13 14" key="1">
    <citation type="submission" date="2018-05" db="EMBL/GenBank/DDBJ databases">
        <title>Genomic Encyclopedia of Type Strains, Phase IV (KMG-IV): sequencing the most valuable type-strain genomes for metagenomic binning, comparative biology and taxonomic classification.</title>
        <authorList>
            <person name="Goeker M."/>
        </authorList>
    </citation>
    <scope>NUCLEOTIDE SEQUENCE [LARGE SCALE GENOMIC DNA]</scope>
    <source>
        <strain evidence="13 14">DSM 16791</strain>
    </source>
</reference>
<comment type="catalytic activity">
    <reaction evidence="11">
        <text>fluoride(in) = fluoride(out)</text>
        <dbReference type="Rhea" id="RHEA:76159"/>
        <dbReference type="ChEBI" id="CHEBI:17051"/>
    </reaction>
    <physiologicalReaction direction="left-to-right" evidence="11">
        <dbReference type="Rhea" id="RHEA:76160"/>
    </physiologicalReaction>
</comment>
<feature type="transmembrane region" description="Helical" evidence="12">
    <location>
        <begin position="67"/>
        <end position="91"/>
    </location>
</feature>
<feature type="binding site" evidence="12">
    <location>
        <position position="78"/>
    </location>
    <ligand>
        <name>Na(+)</name>
        <dbReference type="ChEBI" id="CHEBI:29101"/>
        <note>structural</note>
    </ligand>
</feature>
<evidence type="ECO:0000256" key="3">
    <source>
        <dbReference type="ARBA" id="ARBA00022519"/>
    </source>
</evidence>
<proteinExistence type="inferred from homology"/>
<comment type="function">
    <text evidence="12">Fluoride-specific ion channel. Important for reducing fluoride concentration in the cell, thus reducing its toxicity.</text>
</comment>
<dbReference type="NCBIfam" id="NF010794">
    <property type="entry name" value="PRK14198.1"/>
    <property type="match status" value="1"/>
</dbReference>
<protein>
    <recommendedName>
        <fullName evidence="12">Fluoride-specific ion channel FluC</fullName>
    </recommendedName>
</protein>
<dbReference type="NCBIfam" id="TIGR00494">
    <property type="entry name" value="crcB"/>
    <property type="match status" value="1"/>
</dbReference>
<evidence type="ECO:0000256" key="2">
    <source>
        <dbReference type="ARBA" id="ARBA00022475"/>
    </source>
</evidence>